<dbReference type="EMBL" id="VOIH02000009">
    <property type="protein sequence ID" value="KAF3437004.1"/>
    <property type="molecule type" value="Genomic_DNA"/>
</dbReference>
<organism evidence="2 3">
    <name type="scientific">Rhamnella rubrinervis</name>
    <dbReference type="NCBI Taxonomy" id="2594499"/>
    <lineage>
        <taxon>Eukaryota</taxon>
        <taxon>Viridiplantae</taxon>
        <taxon>Streptophyta</taxon>
        <taxon>Embryophyta</taxon>
        <taxon>Tracheophyta</taxon>
        <taxon>Spermatophyta</taxon>
        <taxon>Magnoliopsida</taxon>
        <taxon>eudicotyledons</taxon>
        <taxon>Gunneridae</taxon>
        <taxon>Pentapetalae</taxon>
        <taxon>rosids</taxon>
        <taxon>fabids</taxon>
        <taxon>Rosales</taxon>
        <taxon>Rhamnaceae</taxon>
        <taxon>rhamnoid group</taxon>
        <taxon>Rhamneae</taxon>
        <taxon>Rhamnella</taxon>
    </lineage>
</organism>
<sequence length="163" mass="18726">MLWSIFSLEETVAKVFDTPTLHKYSRRFPLPLYSRWLATNWESRAHYRVERILAFRHDTPTRECMGALIHLISPLPFACSCSIDVASKDCHSGDLRATKEVLSQAHQLLLNLSWLPRTLSLLLRLGSTRRHDHTDRRGDDHKADAKEPPVTDLELPITPCTND</sequence>
<feature type="region of interest" description="Disordered" evidence="1">
    <location>
        <begin position="131"/>
        <end position="163"/>
    </location>
</feature>
<reference evidence="2" key="1">
    <citation type="submission" date="2020-03" db="EMBL/GenBank/DDBJ databases">
        <title>A high-quality chromosome-level genome assembly of a woody plant with both climbing and erect habits, Rhamnella rubrinervis.</title>
        <authorList>
            <person name="Lu Z."/>
            <person name="Yang Y."/>
            <person name="Zhu X."/>
            <person name="Sun Y."/>
        </authorList>
    </citation>
    <scope>NUCLEOTIDE SEQUENCE</scope>
    <source>
        <strain evidence="2">BYM</strain>
        <tissue evidence="2">Leaf</tissue>
    </source>
</reference>
<evidence type="ECO:0000313" key="3">
    <source>
        <dbReference type="Proteomes" id="UP000796880"/>
    </source>
</evidence>
<name>A0A8K0GSQ6_9ROSA</name>
<accession>A0A8K0GSQ6</accession>
<dbReference type="AlphaFoldDB" id="A0A8K0GSQ6"/>
<protein>
    <submittedName>
        <fullName evidence="2">Uncharacterized protein</fullName>
    </submittedName>
</protein>
<comment type="caution">
    <text evidence="2">The sequence shown here is derived from an EMBL/GenBank/DDBJ whole genome shotgun (WGS) entry which is preliminary data.</text>
</comment>
<evidence type="ECO:0000313" key="2">
    <source>
        <dbReference type="EMBL" id="KAF3437004.1"/>
    </source>
</evidence>
<evidence type="ECO:0000256" key="1">
    <source>
        <dbReference type="SAM" id="MobiDB-lite"/>
    </source>
</evidence>
<keyword evidence="3" id="KW-1185">Reference proteome</keyword>
<gene>
    <name evidence="2" type="ORF">FNV43_RR19757</name>
</gene>
<proteinExistence type="predicted"/>
<feature type="compositionally biased region" description="Basic and acidic residues" evidence="1">
    <location>
        <begin position="132"/>
        <end position="149"/>
    </location>
</feature>
<dbReference type="Proteomes" id="UP000796880">
    <property type="component" value="Unassembled WGS sequence"/>
</dbReference>